<evidence type="ECO:0000256" key="1">
    <source>
        <dbReference type="SAM" id="MobiDB-lite"/>
    </source>
</evidence>
<proteinExistence type="predicted"/>
<name>A0A4Q2R7R7_9HYPH</name>
<reference evidence="2 3" key="2">
    <citation type="submission" date="2019-02" db="EMBL/GenBank/DDBJ databases">
        <title>'Lichenibacterium ramalinii' gen. nov. sp. nov., 'Lichenibacterium minor' gen. nov. sp. nov.</title>
        <authorList>
            <person name="Pankratov T."/>
        </authorList>
    </citation>
    <scope>NUCLEOTIDE SEQUENCE [LARGE SCALE GENOMIC DNA]</scope>
    <source>
        <strain evidence="2 3">RmlP001</strain>
    </source>
</reference>
<dbReference type="EMBL" id="QYBC01000024">
    <property type="protein sequence ID" value="RYB02011.1"/>
    <property type="molecule type" value="Genomic_DNA"/>
</dbReference>
<dbReference type="AlphaFoldDB" id="A0A4Q2R7R7"/>
<evidence type="ECO:0000313" key="3">
    <source>
        <dbReference type="Proteomes" id="UP000289411"/>
    </source>
</evidence>
<keyword evidence="3" id="KW-1185">Reference proteome</keyword>
<dbReference type="InterPro" id="IPR036700">
    <property type="entry name" value="BOBF_sf"/>
</dbReference>
<evidence type="ECO:0008006" key="4">
    <source>
        <dbReference type="Google" id="ProtNLM"/>
    </source>
</evidence>
<dbReference type="SUPFAM" id="SSF101756">
    <property type="entry name" value="Hypothetical protein YgiW"/>
    <property type="match status" value="1"/>
</dbReference>
<accession>A0A4Q2R7R7</accession>
<organism evidence="2 3">
    <name type="scientific">Lichenibacterium ramalinae</name>
    <dbReference type="NCBI Taxonomy" id="2316527"/>
    <lineage>
        <taxon>Bacteria</taxon>
        <taxon>Pseudomonadati</taxon>
        <taxon>Pseudomonadota</taxon>
        <taxon>Alphaproteobacteria</taxon>
        <taxon>Hyphomicrobiales</taxon>
        <taxon>Lichenihabitantaceae</taxon>
        <taxon>Lichenibacterium</taxon>
    </lineage>
</organism>
<feature type="region of interest" description="Disordered" evidence="1">
    <location>
        <begin position="121"/>
        <end position="162"/>
    </location>
</feature>
<evidence type="ECO:0000313" key="2">
    <source>
        <dbReference type="EMBL" id="RYB02011.1"/>
    </source>
</evidence>
<sequence length="162" mass="15840">MRAGRPAVGRRSLALVAALIGAAAIGAGATALAQRGRVTLVALAPAPISVMRDDSAVAIKGQVADIFGNKFVVQDQGGRALVDTGRAGEGGGLVAPSETVIVQGRFERGSIHAVAVQHADGRTDMVGPPGPPPGPPLGPLPGRPPGPVAGAAPPATPVPGSP</sequence>
<comment type="caution">
    <text evidence="2">The sequence shown here is derived from an EMBL/GenBank/DDBJ whole genome shotgun (WGS) entry which is preliminary data.</text>
</comment>
<reference evidence="2 3" key="1">
    <citation type="submission" date="2018-09" db="EMBL/GenBank/DDBJ databases">
        <authorList>
            <person name="Grouzdev D.S."/>
            <person name="Krutkina M.S."/>
        </authorList>
    </citation>
    <scope>NUCLEOTIDE SEQUENCE [LARGE SCALE GENOMIC DNA]</scope>
    <source>
        <strain evidence="2 3">RmlP001</strain>
    </source>
</reference>
<gene>
    <name evidence="2" type="ORF">D3272_22850</name>
</gene>
<protein>
    <recommendedName>
        <fullName evidence="4">Bacterial OB-fold domain-containing protein</fullName>
    </recommendedName>
</protein>
<dbReference type="Proteomes" id="UP000289411">
    <property type="component" value="Unassembled WGS sequence"/>
</dbReference>
<feature type="compositionally biased region" description="Pro residues" evidence="1">
    <location>
        <begin position="128"/>
        <end position="147"/>
    </location>
</feature>